<reference evidence="1 2" key="1">
    <citation type="submission" date="2020-04" db="EMBL/GenBank/DDBJ databases">
        <authorList>
            <person name="Laetsch R D."/>
            <person name="Stevens L."/>
            <person name="Kumar S."/>
            <person name="Blaxter L. M."/>
        </authorList>
    </citation>
    <scope>NUCLEOTIDE SEQUENCE [LARGE SCALE GENOMIC DNA]</scope>
</reference>
<protein>
    <submittedName>
        <fullName evidence="1">Uncharacterized protein</fullName>
    </submittedName>
</protein>
<evidence type="ECO:0000313" key="2">
    <source>
        <dbReference type="Proteomes" id="UP000494206"/>
    </source>
</evidence>
<dbReference type="AlphaFoldDB" id="A0A8S1ELZ8"/>
<sequence>MVVTVEIIEDMLKKIEDIPLVDWMKMNEEDDLDRVEAAEVKEVIEEMIVAVEVVEDMLEKMETFPLVDWMEADEDVLNEVEQPEMELLLKPSRIRHQCHNFVNKSDDTNESQLFKLEETFAQCTKWTFCEDINENVNLCVVS</sequence>
<evidence type="ECO:0000313" key="1">
    <source>
        <dbReference type="EMBL" id="CAB3403129.1"/>
    </source>
</evidence>
<dbReference type="EMBL" id="CADEPM010000003">
    <property type="protein sequence ID" value="CAB3403129.1"/>
    <property type="molecule type" value="Genomic_DNA"/>
</dbReference>
<proteinExistence type="predicted"/>
<comment type="caution">
    <text evidence="1">The sequence shown here is derived from an EMBL/GenBank/DDBJ whole genome shotgun (WGS) entry which is preliminary data.</text>
</comment>
<organism evidence="1 2">
    <name type="scientific">Caenorhabditis bovis</name>
    <dbReference type="NCBI Taxonomy" id="2654633"/>
    <lineage>
        <taxon>Eukaryota</taxon>
        <taxon>Metazoa</taxon>
        <taxon>Ecdysozoa</taxon>
        <taxon>Nematoda</taxon>
        <taxon>Chromadorea</taxon>
        <taxon>Rhabditida</taxon>
        <taxon>Rhabditina</taxon>
        <taxon>Rhabditomorpha</taxon>
        <taxon>Rhabditoidea</taxon>
        <taxon>Rhabditidae</taxon>
        <taxon>Peloderinae</taxon>
        <taxon>Caenorhabditis</taxon>
    </lineage>
</organism>
<accession>A0A8S1ELZ8</accession>
<name>A0A8S1ELZ8_9PELO</name>
<dbReference type="Proteomes" id="UP000494206">
    <property type="component" value="Unassembled WGS sequence"/>
</dbReference>
<gene>
    <name evidence="1" type="ORF">CBOVIS_LOCUS5643</name>
</gene>
<keyword evidence="2" id="KW-1185">Reference proteome</keyword>